<dbReference type="PANTHER" id="PTHR23083:SF464">
    <property type="entry name" value="TETRATRICOPEPTIDE REPEAT DOMAIN 7, ISOFORM A"/>
    <property type="match status" value="1"/>
</dbReference>
<evidence type="ECO:0000313" key="3">
    <source>
        <dbReference type="WBParaSite" id="TMUE_2000006152.1"/>
    </source>
</evidence>
<name>A0A5S6QH35_TRIMR</name>
<sequence length="231" mass="25914">MSKLRGSRLLNEVEKCRLEGNWRRVLDLVTASSLGKGSGLESLSNFFSGEANLELYVQENRDIFAGPSERHEQPLYKAKKHLISVFDSNDVKEEIALEANLLLSKLYFFCGKYDEALTGFTKAKLGHLDVEFKDLRALRLVAEAYAIKGFCLEVMRPQKFSSKHQKMPRMEKITNSYMKSTDLTLLYLQECEKAISPRQLCLTSPVPGPSSSAAAAGAPLFYKKWSLGSSC</sequence>
<dbReference type="InterPro" id="IPR045819">
    <property type="entry name" value="TTC7_N"/>
</dbReference>
<dbReference type="GO" id="GO:0046854">
    <property type="term" value="P:phosphatidylinositol phosphate biosynthetic process"/>
    <property type="evidence" value="ECO:0007669"/>
    <property type="project" value="TreeGrafter"/>
</dbReference>
<dbReference type="PANTHER" id="PTHR23083">
    <property type="entry name" value="TETRATRICOPEPTIDE REPEAT PROTEIN, TPR"/>
    <property type="match status" value="1"/>
</dbReference>
<dbReference type="AlphaFoldDB" id="A0A5S6QH35"/>
<dbReference type="InterPro" id="IPR051722">
    <property type="entry name" value="Endocytosis_PI4K-reg_protein"/>
</dbReference>
<dbReference type="Proteomes" id="UP000046395">
    <property type="component" value="Unassembled WGS sequence"/>
</dbReference>
<feature type="domain" description="Tetratricopeptide repeat protein 7 N-terminal" evidence="1">
    <location>
        <begin position="4"/>
        <end position="199"/>
    </location>
</feature>
<protein>
    <submittedName>
        <fullName evidence="3">Tetratricopeptide repeat protein 7 N-terminal domain-containing protein</fullName>
    </submittedName>
</protein>
<dbReference type="Pfam" id="PF19440">
    <property type="entry name" value="TTC7_N"/>
    <property type="match status" value="1"/>
</dbReference>
<proteinExistence type="predicted"/>
<evidence type="ECO:0000313" key="2">
    <source>
        <dbReference type="Proteomes" id="UP000046395"/>
    </source>
</evidence>
<dbReference type="WBParaSite" id="TMUE_2000006152.1">
    <property type="protein sequence ID" value="TMUE_2000006152.1"/>
    <property type="gene ID" value="WBGene00292664"/>
</dbReference>
<accession>A0A5S6QH35</accession>
<reference evidence="3" key="1">
    <citation type="submission" date="2019-12" db="UniProtKB">
        <authorList>
            <consortium name="WormBaseParasite"/>
        </authorList>
    </citation>
    <scope>IDENTIFICATION</scope>
</reference>
<evidence type="ECO:0000259" key="1">
    <source>
        <dbReference type="Pfam" id="PF19440"/>
    </source>
</evidence>
<dbReference type="GO" id="GO:0005886">
    <property type="term" value="C:plasma membrane"/>
    <property type="evidence" value="ECO:0007669"/>
    <property type="project" value="TreeGrafter"/>
</dbReference>
<dbReference type="STRING" id="70415.A0A5S6QH35"/>
<dbReference type="GO" id="GO:0072659">
    <property type="term" value="P:protein localization to plasma membrane"/>
    <property type="evidence" value="ECO:0007669"/>
    <property type="project" value="TreeGrafter"/>
</dbReference>
<organism evidence="2 3">
    <name type="scientific">Trichuris muris</name>
    <name type="common">Mouse whipworm</name>
    <dbReference type="NCBI Taxonomy" id="70415"/>
    <lineage>
        <taxon>Eukaryota</taxon>
        <taxon>Metazoa</taxon>
        <taxon>Ecdysozoa</taxon>
        <taxon>Nematoda</taxon>
        <taxon>Enoplea</taxon>
        <taxon>Dorylaimia</taxon>
        <taxon>Trichinellida</taxon>
        <taxon>Trichuridae</taxon>
        <taxon>Trichuris</taxon>
    </lineage>
</organism>
<keyword evidence="2" id="KW-1185">Reference proteome</keyword>